<comment type="similarity">
    <text evidence="2 7">Belongs to the glycosyl hydrolase 20 family.</text>
</comment>
<dbReference type="InterPro" id="IPR015883">
    <property type="entry name" value="Glyco_hydro_20_cat"/>
</dbReference>
<gene>
    <name evidence="11" type="primary">CSON000328</name>
</gene>
<protein>
    <recommendedName>
        <fullName evidence="7">Beta-hexosaminidase</fullName>
        <ecNumber evidence="7">3.2.1.52</ecNumber>
    </recommendedName>
</protein>
<dbReference type="GO" id="GO:0005975">
    <property type="term" value="P:carbohydrate metabolic process"/>
    <property type="evidence" value="ECO:0007669"/>
    <property type="project" value="InterPro"/>
</dbReference>
<keyword evidence="5" id="KW-0325">Glycoprotein</keyword>
<keyword evidence="4 7" id="KW-0378">Hydrolase</keyword>
<evidence type="ECO:0000256" key="2">
    <source>
        <dbReference type="ARBA" id="ARBA00006285"/>
    </source>
</evidence>
<dbReference type="FunFam" id="3.20.20.80:FF:000063">
    <property type="entry name" value="Beta-hexosaminidase"/>
    <property type="match status" value="1"/>
</dbReference>
<dbReference type="GO" id="GO:0005886">
    <property type="term" value="C:plasma membrane"/>
    <property type="evidence" value="ECO:0007669"/>
    <property type="project" value="TreeGrafter"/>
</dbReference>
<dbReference type="Pfam" id="PF14845">
    <property type="entry name" value="Glycohydro_20b2"/>
    <property type="match status" value="1"/>
</dbReference>
<dbReference type="SUPFAM" id="SSF55545">
    <property type="entry name" value="beta-N-acetylhexosaminidase-like domain"/>
    <property type="match status" value="1"/>
</dbReference>
<dbReference type="Gene3D" id="3.20.20.80">
    <property type="entry name" value="Glycosidases"/>
    <property type="match status" value="1"/>
</dbReference>
<feature type="domain" description="Glycoside hydrolase family 20 catalytic" evidence="9">
    <location>
        <begin position="191"/>
        <end position="534"/>
    </location>
</feature>
<evidence type="ECO:0000256" key="3">
    <source>
        <dbReference type="ARBA" id="ARBA00022729"/>
    </source>
</evidence>
<organism evidence="11">
    <name type="scientific">Culicoides sonorensis</name>
    <name type="common">Biting midge</name>
    <dbReference type="NCBI Taxonomy" id="179676"/>
    <lineage>
        <taxon>Eukaryota</taxon>
        <taxon>Metazoa</taxon>
        <taxon>Ecdysozoa</taxon>
        <taxon>Arthropoda</taxon>
        <taxon>Hexapoda</taxon>
        <taxon>Insecta</taxon>
        <taxon>Pterygota</taxon>
        <taxon>Neoptera</taxon>
        <taxon>Endopterygota</taxon>
        <taxon>Diptera</taxon>
        <taxon>Nematocera</taxon>
        <taxon>Chironomoidea</taxon>
        <taxon>Ceratopogonidae</taxon>
        <taxon>Ceratopogoninae</taxon>
        <taxon>Culicoides</taxon>
        <taxon>Monoculicoides</taxon>
    </lineage>
</organism>
<dbReference type="PIRSF" id="PIRSF001093">
    <property type="entry name" value="B-hxosamndse_ab_euk"/>
    <property type="match status" value="1"/>
</dbReference>
<keyword evidence="6 7" id="KW-0326">Glycosidase</keyword>
<dbReference type="EMBL" id="UFQT01001058">
    <property type="protein sequence ID" value="SSX28661.1"/>
    <property type="molecule type" value="Genomic_DNA"/>
</dbReference>
<dbReference type="InterPro" id="IPR025705">
    <property type="entry name" value="Beta_hexosaminidase_sua/sub"/>
</dbReference>
<accession>A0A336MGX8</accession>
<dbReference type="Gene3D" id="3.30.379.10">
    <property type="entry name" value="Chitobiase/beta-hexosaminidase domain 2-like"/>
    <property type="match status" value="1"/>
</dbReference>
<dbReference type="Pfam" id="PF00728">
    <property type="entry name" value="Glyco_hydro_20"/>
    <property type="match status" value="1"/>
</dbReference>
<proteinExistence type="inferred from homology"/>
<sequence>MQMSPLNPAWSYKCENNVCVKIQLTDPEHAISLPVCRLFCTGEIGTLWPKPTGPVKVQEKLAKVAPSTITFKPQGFRGEASTYFDASKSRFMKQLEEKVIKGVKLSEDGIRVVINLHVNSPDTDLTYEIDEGYKLRIQQDGDNKLNVTITAENYYGARNGLETLVQLIVFDDIRNQLFIVADIELEDTPVYKHRGVILDTSRSYFSVESIKRTIDALALVKMNTFHWHITDSHSFPVIFKSVPELAQLGAYSPQQVYTESDVKDIVQYARIRGVRVIPEFDAPAHVGEGWQNTGLTACFNAQPWQKYCVEPPCGQLDPTKEKLYDVLEKIYSDFVDYFSPVDTIFHMGGDEVSTDCWNSSTDITNYMKAQGWGLEKSDFMKLWGDFQENALERWDRVAKTHVPIILWTSHLTEMPYLEKYLNNERYIIQIWTKGDDPKVQTLLESGFKLIISNYDALYLDCGFAGWVTDGNNWCSPYIGWQKVYANDLKDIGGSYSSQILGAEAALWSEQADEYTLDGRLWPRVSALAERLWSDPKTSWRDAESRLLVHREQLVQHGVQPELLQPQWCLQNEDQCPLVQRNMV</sequence>
<evidence type="ECO:0000256" key="5">
    <source>
        <dbReference type="ARBA" id="ARBA00023180"/>
    </source>
</evidence>
<evidence type="ECO:0000256" key="6">
    <source>
        <dbReference type="ARBA" id="ARBA00023295"/>
    </source>
</evidence>
<dbReference type="InterPro" id="IPR029018">
    <property type="entry name" value="Hex-like_dom2"/>
</dbReference>
<dbReference type="GO" id="GO:0030203">
    <property type="term" value="P:glycosaminoglycan metabolic process"/>
    <property type="evidence" value="ECO:0007669"/>
    <property type="project" value="TreeGrafter"/>
</dbReference>
<dbReference type="SUPFAM" id="SSF51445">
    <property type="entry name" value="(Trans)glycosidases"/>
    <property type="match status" value="1"/>
</dbReference>
<evidence type="ECO:0000313" key="11">
    <source>
        <dbReference type="EMBL" id="SSX28661.1"/>
    </source>
</evidence>
<evidence type="ECO:0000259" key="10">
    <source>
        <dbReference type="Pfam" id="PF14845"/>
    </source>
</evidence>
<dbReference type="InterPro" id="IPR017853">
    <property type="entry name" value="GH"/>
</dbReference>
<name>A0A336MGX8_CULSO</name>
<evidence type="ECO:0000256" key="4">
    <source>
        <dbReference type="ARBA" id="ARBA00022801"/>
    </source>
</evidence>
<feature type="domain" description="Beta-hexosaminidase eukaryotic type N-terminal" evidence="10">
    <location>
        <begin position="47"/>
        <end position="167"/>
    </location>
</feature>
<dbReference type="EC" id="3.2.1.52" evidence="7"/>
<dbReference type="CDD" id="cd06562">
    <property type="entry name" value="GH20_HexA_HexB-like"/>
    <property type="match status" value="1"/>
</dbReference>
<keyword evidence="3" id="KW-0732">Signal</keyword>
<dbReference type="PANTHER" id="PTHR22600">
    <property type="entry name" value="BETA-HEXOSAMINIDASE"/>
    <property type="match status" value="1"/>
</dbReference>
<evidence type="ECO:0000259" key="9">
    <source>
        <dbReference type="Pfam" id="PF00728"/>
    </source>
</evidence>
<dbReference type="OMA" id="NYCVEPP"/>
<evidence type="ECO:0000256" key="8">
    <source>
        <dbReference type="PIRSR" id="PIRSR001093-1"/>
    </source>
</evidence>
<dbReference type="GO" id="GO:0016231">
    <property type="term" value="F:beta-N-acetylglucosaminidase activity"/>
    <property type="evidence" value="ECO:0007669"/>
    <property type="project" value="TreeGrafter"/>
</dbReference>
<evidence type="ECO:0000256" key="7">
    <source>
        <dbReference type="PIRNR" id="PIRNR001093"/>
    </source>
</evidence>
<feature type="active site" description="Proton donor" evidence="8">
    <location>
        <position position="351"/>
    </location>
</feature>
<dbReference type="AlphaFoldDB" id="A0A336MGX8"/>
<dbReference type="PRINTS" id="PR00738">
    <property type="entry name" value="GLHYDRLASE20"/>
</dbReference>
<evidence type="ECO:0000256" key="1">
    <source>
        <dbReference type="ARBA" id="ARBA00001231"/>
    </source>
</evidence>
<dbReference type="VEuPathDB" id="VectorBase:CSON000328"/>
<reference evidence="11" key="1">
    <citation type="submission" date="2018-07" db="EMBL/GenBank/DDBJ databases">
        <authorList>
            <person name="Quirk P.G."/>
            <person name="Krulwich T.A."/>
        </authorList>
    </citation>
    <scope>NUCLEOTIDE SEQUENCE</scope>
</reference>
<comment type="catalytic activity">
    <reaction evidence="1 7">
        <text>Hydrolysis of terminal non-reducing N-acetyl-D-hexosamine residues in N-acetyl-beta-D-hexosaminides.</text>
        <dbReference type="EC" id="3.2.1.52"/>
    </reaction>
</comment>
<dbReference type="PANTHER" id="PTHR22600:SF26">
    <property type="entry name" value="BETA-N-ACETYLHEXOSAMINIDASE"/>
    <property type="match status" value="1"/>
</dbReference>
<dbReference type="InterPro" id="IPR029019">
    <property type="entry name" value="HEX_eukaryotic_N"/>
</dbReference>